<name>A0A1Y3AVY2_EURMA</name>
<dbReference type="Pfam" id="PF02301">
    <property type="entry name" value="HORMA"/>
    <property type="match status" value="1"/>
</dbReference>
<dbReference type="SUPFAM" id="SSF56019">
    <property type="entry name" value="The spindle assembly checkpoint protein mad2"/>
    <property type="match status" value="1"/>
</dbReference>
<dbReference type="PANTHER" id="PTHR48225">
    <property type="entry name" value="HORMA DOMAIN-CONTAINING PROTEIN 1"/>
    <property type="match status" value="1"/>
</dbReference>
<dbReference type="Gene3D" id="3.30.900.10">
    <property type="entry name" value="HORMA domain"/>
    <property type="match status" value="1"/>
</dbReference>
<evidence type="ECO:0000256" key="4">
    <source>
        <dbReference type="ARBA" id="ARBA00023242"/>
    </source>
</evidence>
<evidence type="ECO:0000256" key="1">
    <source>
        <dbReference type="ARBA" id="ARBA00004123"/>
    </source>
</evidence>
<organism evidence="7 8">
    <name type="scientific">Euroglyphus maynei</name>
    <name type="common">Mayne's house dust mite</name>
    <dbReference type="NCBI Taxonomy" id="6958"/>
    <lineage>
        <taxon>Eukaryota</taxon>
        <taxon>Metazoa</taxon>
        <taxon>Ecdysozoa</taxon>
        <taxon>Arthropoda</taxon>
        <taxon>Chelicerata</taxon>
        <taxon>Arachnida</taxon>
        <taxon>Acari</taxon>
        <taxon>Acariformes</taxon>
        <taxon>Sarcoptiformes</taxon>
        <taxon>Astigmata</taxon>
        <taxon>Psoroptidia</taxon>
        <taxon>Analgoidea</taxon>
        <taxon>Pyroglyphidae</taxon>
        <taxon>Pyroglyphinae</taxon>
        <taxon>Euroglyphus</taxon>
    </lineage>
</organism>
<protein>
    <recommendedName>
        <fullName evidence="6">HORMA domain-containing protein</fullName>
    </recommendedName>
</protein>
<evidence type="ECO:0000313" key="8">
    <source>
        <dbReference type="Proteomes" id="UP000194236"/>
    </source>
</evidence>
<feature type="domain" description="HORMA" evidence="6">
    <location>
        <begin position="1"/>
        <end position="159"/>
    </location>
</feature>
<evidence type="ECO:0000256" key="2">
    <source>
        <dbReference type="ARBA" id="ARBA00004286"/>
    </source>
</evidence>
<keyword evidence="5" id="KW-0469">Meiosis</keyword>
<proteinExistence type="predicted"/>
<evidence type="ECO:0000313" key="7">
    <source>
        <dbReference type="EMBL" id="OTF71968.1"/>
    </source>
</evidence>
<gene>
    <name evidence="7" type="ORF">BLA29_010759</name>
</gene>
<dbReference type="GO" id="GO:0005634">
    <property type="term" value="C:nucleus"/>
    <property type="evidence" value="ECO:0007669"/>
    <property type="project" value="UniProtKB-SubCell"/>
</dbReference>
<dbReference type="InterPro" id="IPR036570">
    <property type="entry name" value="HORMA_dom_sf"/>
</dbReference>
<dbReference type="InterPro" id="IPR003511">
    <property type="entry name" value="HORMA_dom"/>
</dbReference>
<keyword evidence="4" id="KW-0539">Nucleus</keyword>
<dbReference type="OrthoDB" id="1928087at2759"/>
<feature type="non-terminal residue" evidence="7">
    <location>
        <position position="1"/>
    </location>
</feature>
<dbReference type="AlphaFoldDB" id="A0A1Y3AVY2"/>
<comment type="caution">
    <text evidence="7">The sequence shown here is derived from an EMBL/GenBank/DDBJ whole genome shotgun (WGS) entry which is preliminary data.</text>
</comment>
<reference evidence="7 8" key="1">
    <citation type="submission" date="2017-03" db="EMBL/GenBank/DDBJ databases">
        <title>Genome Survey of Euroglyphus maynei.</title>
        <authorList>
            <person name="Arlian L.G."/>
            <person name="Morgan M.S."/>
            <person name="Rider S.D."/>
        </authorList>
    </citation>
    <scope>NUCLEOTIDE SEQUENCE [LARGE SCALE GENOMIC DNA]</scope>
    <source>
        <strain evidence="7">Arlian Lab</strain>
        <tissue evidence="7">Whole body</tissue>
    </source>
</reference>
<dbReference type="GO" id="GO:0051321">
    <property type="term" value="P:meiotic cell cycle"/>
    <property type="evidence" value="ECO:0007669"/>
    <property type="project" value="UniProtKB-KW"/>
</dbReference>
<sequence>NFFNENSYSPLDFGPIRLRILRKCSNEAVENLINYMKNCFQPLKYHYLETLIMEIHDSFGVIETYELSYDYSIPLNDGPLEFFRKNDIDFMLNLFDTLEQMKSIPKNRHYNVVFKLYYNDNVPMDYEPPGFVPHISKNNENLNIINNITTSEQFFSIQIKTCEESLKSSDYDEENSFESNIRSQKLRNLVDE</sequence>
<dbReference type="InterPro" id="IPR051294">
    <property type="entry name" value="HORMA_MeioticProgression"/>
</dbReference>
<keyword evidence="8" id="KW-1185">Reference proteome</keyword>
<comment type="subcellular location">
    <subcellularLocation>
        <location evidence="2">Chromosome</location>
    </subcellularLocation>
    <subcellularLocation>
        <location evidence="1">Nucleus</location>
    </subcellularLocation>
</comment>
<dbReference type="GO" id="GO:0005694">
    <property type="term" value="C:chromosome"/>
    <property type="evidence" value="ECO:0007669"/>
    <property type="project" value="UniProtKB-SubCell"/>
</dbReference>
<dbReference type="PROSITE" id="PS50815">
    <property type="entry name" value="HORMA"/>
    <property type="match status" value="1"/>
</dbReference>
<evidence type="ECO:0000256" key="5">
    <source>
        <dbReference type="ARBA" id="ARBA00023254"/>
    </source>
</evidence>
<accession>A0A1Y3AVY2</accession>
<dbReference type="PANTHER" id="PTHR48225:SF7">
    <property type="entry name" value="MEIOSIS-SPECIFIC PROTEIN HOP1"/>
    <property type="match status" value="1"/>
</dbReference>
<evidence type="ECO:0000259" key="6">
    <source>
        <dbReference type="PROSITE" id="PS50815"/>
    </source>
</evidence>
<dbReference type="EMBL" id="MUJZ01058492">
    <property type="protein sequence ID" value="OTF71968.1"/>
    <property type="molecule type" value="Genomic_DNA"/>
</dbReference>
<dbReference type="Proteomes" id="UP000194236">
    <property type="component" value="Unassembled WGS sequence"/>
</dbReference>
<keyword evidence="3" id="KW-0158">Chromosome</keyword>
<evidence type="ECO:0000256" key="3">
    <source>
        <dbReference type="ARBA" id="ARBA00022454"/>
    </source>
</evidence>